<dbReference type="SMART" id="SM00357">
    <property type="entry name" value="CSP"/>
    <property type="match status" value="4"/>
</dbReference>
<feature type="region of interest" description="Disordered" evidence="1">
    <location>
        <begin position="1"/>
        <end position="36"/>
    </location>
</feature>
<dbReference type="EMBL" id="CAJNJA010031729">
    <property type="protein sequence ID" value="CAE7660195.1"/>
    <property type="molecule type" value="Genomic_DNA"/>
</dbReference>
<dbReference type="SUPFAM" id="SSF50249">
    <property type="entry name" value="Nucleic acid-binding proteins"/>
    <property type="match status" value="4"/>
</dbReference>
<protein>
    <recommendedName>
        <fullName evidence="2">CSD domain-containing protein</fullName>
    </recommendedName>
</protein>
<evidence type="ECO:0000313" key="4">
    <source>
        <dbReference type="Proteomes" id="UP000601435"/>
    </source>
</evidence>
<dbReference type="Proteomes" id="UP000601435">
    <property type="component" value="Unassembled WGS sequence"/>
</dbReference>
<dbReference type="SUPFAM" id="SSF47473">
    <property type="entry name" value="EF-hand"/>
    <property type="match status" value="1"/>
</dbReference>
<dbReference type="Pfam" id="PF00313">
    <property type="entry name" value="CSD"/>
    <property type="match status" value="2"/>
</dbReference>
<dbReference type="CDD" id="cd04458">
    <property type="entry name" value="CSP_CDS"/>
    <property type="match status" value="1"/>
</dbReference>
<dbReference type="InterPro" id="IPR012340">
    <property type="entry name" value="NA-bd_OB-fold"/>
</dbReference>
<dbReference type="Gene3D" id="2.40.50.140">
    <property type="entry name" value="Nucleic acid-binding proteins"/>
    <property type="match status" value="4"/>
</dbReference>
<feature type="domain" description="CSD" evidence="2">
    <location>
        <begin position="232"/>
        <end position="298"/>
    </location>
</feature>
<sequence length="571" mass="62172">MAERRPPAHAGPSAYAVESPRGPKQDHKRFSRGPQASAITKSSIVFNERGSSLTEVLERLRRSIALRGLRGWLAVVQRFQNFDYRRNGTIMRLDWQRLNRVLGLGLSPEDQELLFKELAQKKKGAAMAWDLAMTWASACLHLLRGDSLEKDREQAVEQLYEGWGFIECEEAKQFGSGGSDVFLLKNDLNGFGVCKGDIVTFSVTQSDKGARATDVKVKQKPLEGEEAGAGPLFFGEVRSFNQLKGFGFISSPATESLFGKDCFFIRSEFGDAWPEQGLHVQFRAKAGERGPIASDVRVLDPPGGRWGAKGFGKGFPMGFVPPMLFGYGGFGKGYGRGFSDPKETDVFFGTVKAINEKGFGHIASEAMTRIYGKDIFAHRTSIEEAKVTAGQAVSFSVSPGPKGAHAINIQAFDEGSAASSYSGTVKAFNDAKGWGFIDSAAAKGVFLSEIFLHKNELAGSVNVGDQVQFTVDVSNGRATAKNVTVQSALGGGSQVTAQTLKNRFDASSAPQCLLRRKDPRQAEQEFFDAVDFFAAGSAFDFGKFLDFFRMVSAVHEDDDEFRLMTSSAFGA</sequence>
<dbReference type="PROSITE" id="PS51857">
    <property type="entry name" value="CSD_2"/>
    <property type="match status" value="3"/>
</dbReference>
<feature type="domain" description="CSD" evidence="2">
    <location>
        <begin position="346"/>
        <end position="411"/>
    </location>
</feature>
<reference evidence="3" key="1">
    <citation type="submission" date="2021-02" db="EMBL/GenBank/DDBJ databases">
        <authorList>
            <person name="Dougan E. K."/>
            <person name="Rhodes N."/>
            <person name="Thang M."/>
            <person name="Chan C."/>
        </authorList>
    </citation>
    <scope>NUCLEOTIDE SEQUENCE</scope>
</reference>
<feature type="domain" description="CSD" evidence="2">
    <location>
        <begin position="420"/>
        <end position="485"/>
    </location>
</feature>
<dbReference type="InterPro" id="IPR002059">
    <property type="entry name" value="CSP_DNA-bd"/>
</dbReference>
<accession>A0A812W693</accession>
<dbReference type="InterPro" id="IPR050181">
    <property type="entry name" value="Cold_shock_domain"/>
</dbReference>
<dbReference type="InterPro" id="IPR011992">
    <property type="entry name" value="EF-hand-dom_pair"/>
</dbReference>
<dbReference type="PANTHER" id="PTHR11544">
    <property type="entry name" value="COLD SHOCK DOMAIN CONTAINING PROTEINS"/>
    <property type="match status" value="1"/>
</dbReference>
<organism evidence="3 4">
    <name type="scientific">Symbiodinium necroappetens</name>
    <dbReference type="NCBI Taxonomy" id="1628268"/>
    <lineage>
        <taxon>Eukaryota</taxon>
        <taxon>Sar</taxon>
        <taxon>Alveolata</taxon>
        <taxon>Dinophyceae</taxon>
        <taxon>Suessiales</taxon>
        <taxon>Symbiodiniaceae</taxon>
        <taxon>Symbiodinium</taxon>
    </lineage>
</organism>
<evidence type="ECO:0000256" key="1">
    <source>
        <dbReference type="SAM" id="MobiDB-lite"/>
    </source>
</evidence>
<dbReference type="AlphaFoldDB" id="A0A812W693"/>
<keyword evidence="4" id="KW-1185">Reference proteome</keyword>
<dbReference type="GO" id="GO:0003676">
    <property type="term" value="F:nucleic acid binding"/>
    <property type="evidence" value="ECO:0007669"/>
    <property type="project" value="InterPro"/>
</dbReference>
<gene>
    <name evidence="3" type="ORF">SNEC2469_LOCUS18743</name>
</gene>
<dbReference type="Gene3D" id="1.10.238.10">
    <property type="entry name" value="EF-hand"/>
    <property type="match status" value="1"/>
</dbReference>
<evidence type="ECO:0000259" key="2">
    <source>
        <dbReference type="PROSITE" id="PS51857"/>
    </source>
</evidence>
<dbReference type="InterPro" id="IPR011129">
    <property type="entry name" value="CSD"/>
</dbReference>
<evidence type="ECO:0000313" key="3">
    <source>
        <dbReference type="EMBL" id="CAE7660195.1"/>
    </source>
</evidence>
<proteinExistence type="predicted"/>
<comment type="caution">
    <text evidence="3">The sequence shown here is derived from an EMBL/GenBank/DDBJ whole genome shotgun (WGS) entry which is preliminary data.</text>
</comment>
<dbReference type="OrthoDB" id="437449at2759"/>
<name>A0A812W693_9DINO</name>